<accession>A0ABP5F8W8</accession>
<dbReference type="SUPFAM" id="SSF55811">
    <property type="entry name" value="Nudix"/>
    <property type="match status" value="1"/>
</dbReference>
<evidence type="ECO:0000256" key="3">
    <source>
        <dbReference type="ARBA" id="ARBA00022723"/>
    </source>
</evidence>
<dbReference type="EMBL" id="BAAANB010000001">
    <property type="protein sequence ID" value="GAA2018397.1"/>
    <property type="molecule type" value="Genomic_DNA"/>
</dbReference>
<dbReference type="InterPro" id="IPR000086">
    <property type="entry name" value="NUDIX_hydrolase_dom"/>
</dbReference>
<keyword evidence="3" id="KW-0479">Metal-binding</keyword>
<sequence length="248" mass="26460">MTNVVSGIAYAGPSGAIDPSPELDGGTAPRPAWLDEVAVRLESVAPQYFSRFLPPEEGGRESAVLILFGPPPAGVEDEGEHVVLIERSHTMRTQPAQIAFPGGSRDPGDDDLVATALREAQEETGVDPAGVEVIAQLPSLFLAPARFVVAPVLGWWAKPSPIGVRDPAEVHDVLSVPVSHLVAPSTRFSVTHPSGYVGPGFDLDHLFLWGFTAGLLSSVLELAGLSQPWDADLMRPLPERFLRQGRRA</sequence>
<organism evidence="8 9">
    <name type="scientific">Terrabacter terrae</name>
    <dbReference type="NCBI Taxonomy" id="318434"/>
    <lineage>
        <taxon>Bacteria</taxon>
        <taxon>Bacillati</taxon>
        <taxon>Actinomycetota</taxon>
        <taxon>Actinomycetes</taxon>
        <taxon>Micrococcales</taxon>
        <taxon>Intrasporangiaceae</taxon>
        <taxon>Terrabacter</taxon>
    </lineage>
</organism>
<comment type="cofactor">
    <cofactor evidence="1">
        <name>Mn(2+)</name>
        <dbReference type="ChEBI" id="CHEBI:29035"/>
    </cofactor>
</comment>
<evidence type="ECO:0000256" key="4">
    <source>
        <dbReference type="ARBA" id="ARBA00022801"/>
    </source>
</evidence>
<evidence type="ECO:0000313" key="9">
    <source>
        <dbReference type="Proteomes" id="UP001501285"/>
    </source>
</evidence>
<evidence type="ECO:0000256" key="5">
    <source>
        <dbReference type="ARBA" id="ARBA00022842"/>
    </source>
</evidence>
<reference evidence="9" key="1">
    <citation type="journal article" date="2019" name="Int. J. Syst. Evol. Microbiol.">
        <title>The Global Catalogue of Microorganisms (GCM) 10K type strain sequencing project: providing services to taxonomists for standard genome sequencing and annotation.</title>
        <authorList>
            <consortium name="The Broad Institute Genomics Platform"/>
            <consortium name="The Broad Institute Genome Sequencing Center for Infectious Disease"/>
            <person name="Wu L."/>
            <person name="Ma J."/>
        </authorList>
    </citation>
    <scope>NUCLEOTIDE SEQUENCE [LARGE SCALE GENOMIC DNA]</scope>
    <source>
        <strain evidence="9">JCM 14283</strain>
    </source>
</reference>
<comment type="caution">
    <text evidence="8">The sequence shown here is derived from an EMBL/GenBank/DDBJ whole genome shotgun (WGS) entry which is preliminary data.</text>
</comment>
<protein>
    <submittedName>
        <fullName evidence="8">CoA pyrophosphatase</fullName>
    </submittedName>
</protein>
<evidence type="ECO:0000259" key="7">
    <source>
        <dbReference type="PROSITE" id="PS51462"/>
    </source>
</evidence>
<dbReference type="PROSITE" id="PS51462">
    <property type="entry name" value="NUDIX"/>
    <property type="match status" value="1"/>
</dbReference>
<dbReference type="Gene3D" id="3.90.79.10">
    <property type="entry name" value="Nucleoside Triphosphate Pyrophosphohydrolase"/>
    <property type="match status" value="1"/>
</dbReference>
<keyword evidence="6" id="KW-0464">Manganese</keyword>
<evidence type="ECO:0000256" key="2">
    <source>
        <dbReference type="ARBA" id="ARBA00001946"/>
    </source>
</evidence>
<comment type="cofactor">
    <cofactor evidence="2">
        <name>Mg(2+)</name>
        <dbReference type="ChEBI" id="CHEBI:18420"/>
    </cofactor>
</comment>
<dbReference type="Proteomes" id="UP001501285">
    <property type="component" value="Unassembled WGS sequence"/>
</dbReference>
<dbReference type="PANTHER" id="PTHR12992:SF11">
    <property type="entry name" value="MITOCHONDRIAL COENZYME A DIPHOSPHATASE NUDT8"/>
    <property type="match status" value="1"/>
</dbReference>
<proteinExistence type="predicted"/>
<keyword evidence="5" id="KW-0460">Magnesium</keyword>
<dbReference type="CDD" id="cd03426">
    <property type="entry name" value="NUDIX_CoAse_Nudt7"/>
    <property type="match status" value="1"/>
</dbReference>
<dbReference type="InterPro" id="IPR045121">
    <property type="entry name" value="CoAse"/>
</dbReference>
<feature type="domain" description="Nudix hydrolase" evidence="7">
    <location>
        <begin position="58"/>
        <end position="203"/>
    </location>
</feature>
<evidence type="ECO:0000256" key="1">
    <source>
        <dbReference type="ARBA" id="ARBA00001936"/>
    </source>
</evidence>
<dbReference type="InterPro" id="IPR015797">
    <property type="entry name" value="NUDIX_hydrolase-like_dom_sf"/>
</dbReference>
<evidence type="ECO:0000256" key="6">
    <source>
        <dbReference type="ARBA" id="ARBA00023211"/>
    </source>
</evidence>
<dbReference type="PANTHER" id="PTHR12992">
    <property type="entry name" value="NUDIX HYDROLASE"/>
    <property type="match status" value="1"/>
</dbReference>
<dbReference type="Pfam" id="PF00293">
    <property type="entry name" value="NUDIX"/>
    <property type="match status" value="1"/>
</dbReference>
<keyword evidence="9" id="KW-1185">Reference proteome</keyword>
<dbReference type="RefSeq" id="WP_343986366.1">
    <property type="nucleotide sequence ID" value="NZ_BAAANB010000001.1"/>
</dbReference>
<evidence type="ECO:0000313" key="8">
    <source>
        <dbReference type="EMBL" id="GAA2018397.1"/>
    </source>
</evidence>
<keyword evidence="4" id="KW-0378">Hydrolase</keyword>
<name>A0ABP5F8W8_9MICO</name>
<gene>
    <name evidence="8" type="ORF">GCM10009740_02740</name>
</gene>